<dbReference type="VEuPathDB" id="FungiDB:Z518_02222"/>
<feature type="compositionally biased region" description="Basic and acidic residues" evidence="8">
    <location>
        <begin position="1"/>
        <end position="11"/>
    </location>
</feature>
<dbReference type="STRING" id="1442369.A0A0D2IP22"/>
<dbReference type="GO" id="GO:0000981">
    <property type="term" value="F:DNA-binding transcription factor activity, RNA polymerase II-specific"/>
    <property type="evidence" value="ECO:0007669"/>
    <property type="project" value="InterPro"/>
</dbReference>
<dbReference type="HOGENOM" id="CLU_010084_2_0_1"/>
<dbReference type="InterPro" id="IPR007219">
    <property type="entry name" value="XnlR_reg_dom"/>
</dbReference>
<proteinExistence type="predicted"/>
<dbReference type="CDD" id="cd00067">
    <property type="entry name" value="GAL4"/>
    <property type="match status" value="1"/>
</dbReference>
<keyword evidence="11" id="KW-1185">Reference proteome</keyword>
<dbReference type="SUPFAM" id="SSF57701">
    <property type="entry name" value="Zn2/Cys6 DNA-binding domain"/>
    <property type="match status" value="1"/>
</dbReference>
<comment type="subcellular location">
    <subcellularLocation>
        <location evidence="1">Nucleus</location>
    </subcellularLocation>
</comment>
<evidence type="ECO:0000256" key="6">
    <source>
        <dbReference type="ARBA" id="ARBA00023163"/>
    </source>
</evidence>
<evidence type="ECO:0000256" key="2">
    <source>
        <dbReference type="ARBA" id="ARBA00022723"/>
    </source>
</evidence>
<dbReference type="GO" id="GO:0045944">
    <property type="term" value="P:positive regulation of transcription by RNA polymerase II"/>
    <property type="evidence" value="ECO:0007669"/>
    <property type="project" value="TreeGrafter"/>
</dbReference>
<dbReference type="PROSITE" id="PS50048">
    <property type="entry name" value="ZN2_CY6_FUNGAL_2"/>
    <property type="match status" value="1"/>
</dbReference>
<dbReference type="Pfam" id="PF00172">
    <property type="entry name" value="Zn_clus"/>
    <property type="match status" value="1"/>
</dbReference>
<dbReference type="OrthoDB" id="422427at2759"/>
<name>A0A0D2IP22_9EURO</name>
<dbReference type="Gene3D" id="4.10.240.10">
    <property type="entry name" value="Zn(2)-C6 fungal-type DNA-binding domain"/>
    <property type="match status" value="1"/>
</dbReference>
<evidence type="ECO:0000256" key="7">
    <source>
        <dbReference type="ARBA" id="ARBA00023242"/>
    </source>
</evidence>
<dbReference type="SMART" id="SM00066">
    <property type="entry name" value="GAL4"/>
    <property type="match status" value="1"/>
</dbReference>
<keyword evidence="4" id="KW-0805">Transcription regulation</keyword>
<dbReference type="InterPro" id="IPR036864">
    <property type="entry name" value="Zn2-C6_fun-type_DNA-bd_sf"/>
</dbReference>
<dbReference type="EMBL" id="KN847476">
    <property type="protein sequence ID" value="KIX07569.1"/>
    <property type="molecule type" value="Genomic_DNA"/>
</dbReference>
<dbReference type="RefSeq" id="XP_013274705.1">
    <property type="nucleotide sequence ID" value="XM_013419251.1"/>
</dbReference>
<keyword evidence="6" id="KW-0804">Transcription</keyword>
<dbReference type="GO" id="GO:0005634">
    <property type="term" value="C:nucleus"/>
    <property type="evidence" value="ECO:0007669"/>
    <property type="project" value="UniProtKB-SubCell"/>
</dbReference>
<dbReference type="PANTHER" id="PTHR47540">
    <property type="entry name" value="THIAMINE REPRESSIBLE GENES REGULATORY PROTEIN THI5"/>
    <property type="match status" value="1"/>
</dbReference>
<dbReference type="SMART" id="SM00906">
    <property type="entry name" value="Fungal_trans"/>
    <property type="match status" value="1"/>
</dbReference>
<reference evidence="10 11" key="1">
    <citation type="submission" date="2015-01" db="EMBL/GenBank/DDBJ databases">
        <title>The Genome Sequence of Rhinocladiella mackenzie CBS 650.93.</title>
        <authorList>
            <consortium name="The Broad Institute Genomics Platform"/>
            <person name="Cuomo C."/>
            <person name="de Hoog S."/>
            <person name="Gorbushina A."/>
            <person name="Stielow B."/>
            <person name="Teixiera M."/>
            <person name="Abouelleil A."/>
            <person name="Chapman S.B."/>
            <person name="Priest M."/>
            <person name="Young S.K."/>
            <person name="Wortman J."/>
            <person name="Nusbaum C."/>
            <person name="Birren B."/>
        </authorList>
    </citation>
    <scope>NUCLEOTIDE SEQUENCE [LARGE SCALE GENOMIC DNA]</scope>
    <source>
        <strain evidence="10 11">CBS 650.93</strain>
    </source>
</reference>
<evidence type="ECO:0000256" key="4">
    <source>
        <dbReference type="ARBA" id="ARBA00023015"/>
    </source>
</evidence>
<dbReference type="GO" id="GO:0008270">
    <property type="term" value="F:zinc ion binding"/>
    <property type="evidence" value="ECO:0007669"/>
    <property type="project" value="InterPro"/>
</dbReference>
<dbReference type="PROSITE" id="PS00463">
    <property type="entry name" value="ZN2_CY6_FUNGAL_1"/>
    <property type="match status" value="1"/>
</dbReference>
<dbReference type="InterPro" id="IPR001138">
    <property type="entry name" value="Zn2Cys6_DnaBD"/>
</dbReference>
<keyword evidence="2" id="KW-0479">Metal-binding</keyword>
<evidence type="ECO:0000313" key="11">
    <source>
        <dbReference type="Proteomes" id="UP000053617"/>
    </source>
</evidence>
<accession>A0A0D2IP22</accession>
<dbReference type="PANTHER" id="PTHR47540:SF1">
    <property type="entry name" value="ACTIVATOR OF STRESS GENES 1-RELATED"/>
    <property type="match status" value="1"/>
</dbReference>
<evidence type="ECO:0000313" key="10">
    <source>
        <dbReference type="EMBL" id="KIX07569.1"/>
    </source>
</evidence>
<dbReference type="Pfam" id="PF04082">
    <property type="entry name" value="Fungal_trans"/>
    <property type="match status" value="1"/>
</dbReference>
<keyword evidence="5" id="KW-0238">DNA-binding</keyword>
<dbReference type="GO" id="GO:0006351">
    <property type="term" value="P:DNA-templated transcription"/>
    <property type="evidence" value="ECO:0007669"/>
    <property type="project" value="InterPro"/>
</dbReference>
<evidence type="ECO:0000256" key="5">
    <source>
        <dbReference type="ARBA" id="ARBA00023125"/>
    </source>
</evidence>
<evidence type="ECO:0000256" key="8">
    <source>
        <dbReference type="SAM" id="MobiDB-lite"/>
    </source>
</evidence>
<feature type="domain" description="Zn(2)-C6 fungal-type" evidence="9">
    <location>
        <begin position="33"/>
        <end position="62"/>
    </location>
</feature>
<evidence type="ECO:0000259" key="9">
    <source>
        <dbReference type="PROSITE" id="PS50048"/>
    </source>
</evidence>
<dbReference type="GeneID" id="25290293"/>
<keyword evidence="7" id="KW-0539">Nucleus</keyword>
<dbReference type="AlphaFoldDB" id="A0A0D2IP22"/>
<protein>
    <recommendedName>
        <fullName evidence="9">Zn(2)-C6 fungal-type domain-containing protein</fullName>
    </recommendedName>
</protein>
<dbReference type="InterPro" id="IPR051711">
    <property type="entry name" value="Stress_Response_Reg"/>
</dbReference>
<evidence type="ECO:0000256" key="3">
    <source>
        <dbReference type="ARBA" id="ARBA00022833"/>
    </source>
</evidence>
<dbReference type="Proteomes" id="UP000053617">
    <property type="component" value="Unassembled WGS sequence"/>
</dbReference>
<feature type="region of interest" description="Disordered" evidence="8">
    <location>
        <begin position="1"/>
        <end position="29"/>
    </location>
</feature>
<organism evidence="10 11">
    <name type="scientific">Rhinocladiella mackenziei CBS 650.93</name>
    <dbReference type="NCBI Taxonomy" id="1442369"/>
    <lineage>
        <taxon>Eukaryota</taxon>
        <taxon>Fungi</taxon>
        <taxon>Dikarya</taxon>
        <taxon>Ascomycota</taxon>
        <taxon>Pezizomycotina</taxon>
        <taxon>Eurotiomycetes</taxon>
        <taxon>Chaetothyriomycetidae</taxon>
        <taxon>Chaetothyriales</taxon>
        <taxon>Herpotrichiellaceae</taxon>
        <taxon>Rhinocladiella</taxon>
    </lineage>
</organism>
<dbReference type="CDD" id="cd12148">
    <property type="entry name" value="fungal_TF_MHR"/>
    <property type="match status" value="1"/>
</dbReference>
<dbReference type="GO" id="GO:0043565">
    <property type="term" value="F:sequence-specific DNA binding"/>
    <property type="evidence" value="ECO:0007669"/>
    <property type="project" value="TreeGrafter"/>
</dbReference>
<sequence>METADSQHDEPDQLNLDPPQVRKKKGLKRSPRACDECRVRKIKCTGLRPCEPCKDFDRRCTYSLNPRRSTDPRQRSRFLQHQLAQIRTRLNEVKQRNRSLTDGELQSLVDALEEDLSAPHGPEIADDIAENATLDSMMSSYGRDASDNPWNTRFYGAPSGLAFLHRTQEFFNSQSPDGSPGSKSPQSAISQLFDAPFPRNYLGDEPAPVESLLPPKDTALSLVTTVFTTSYLVFQIFNEMAFYQMVDRIYDKHVTQFEETDHAFMPLFHIVLGIGYLFSQNEHRNQGCRQANTEAMKHYLMARRLVDISDCRDLPSLQLLLSFVIFLISNARLASAHAFIALACSSSLRLGLHYRSTHHATISQQDRATRRKVFWAVIKLDMYLSAVLGLPAFIDLREVDPAVDLTLEKALREASDGLQARHDISLAISAKHLEVMRLITKAIKTLYPMPAANDENPKTGGNISIRISKLTQIEEEFKVWRDASSEILNKADDGSFEFARLKYELEMSYYFGQIVLYRPFLHYLANMSEGGSVTQQQSQRALICTKIASIVITRSEAMHAQGMLCSASWTSIYTLFLSVVCLTFLIATQSGTNRPIEAYRRAESGIRLLAATACPGMGSVQCLGVLKQLVRRLSHTVDFNIDRIEAETARACFQHPPPNPTFSDPMQGSWAVDTPTGVEREVSSQNSARSWELQEPWQITGSQLHFHGMIPINDADFEGAFNDPSGTPLSSHPYSFGDSFFEISAQPPLQVSLLNLLVLQAIENYDEGKLPIAT</sequence>
<gene>
    <name evidence="10" type="ORF">Z518_02222</name>
</gene>
<evidence type="ECO:0000256" key="1">
    <source>
        <dbReference type="ARBA" id="ARBA00004123"/>
    </source>
</evidence>
<keyword evidence="3" id="KW-0862">Zinc</keyword>